<dbReference type="EMBL" id="SSHJ02000005">
    <property type="protein sequence ID" value="MFN0255424.1"/>
    <property type="molecule type" value="Genomic_DNA"/>
</dbReference>
<feature type="signal peptide" evidence="1">
    <location>
        <begin position="1"/>
        <end position="22"/>
    </location>
</feature>
<keyword evidence="1" id="KW-0732">Signal</keyword>
<protein>
    <submittedName>
        <fullName evidence="3">T9SS type A sorting domain-containing protein</fullName>
    </submittedName>
</protein>
<dbReference type="InterPro" id="IPR059226">
    <property type="entry name" value="Choice_anch_Q_dom"/>
</dbReference>
<dbReference type="InterPro" id="IPR013783">
    <property type="entry name" value="Ig-like_fold"/>
</dbReference>
<evidence type="ECO:0000259" key="2">
    <source>
        <dbReference type="Pfam" id="PF18962"/>
    </source>
</evidence>
<dbReference type="NCBIfam" id="NF041518">
    <property type="entry name" value="choice_anch_Q"/>
    <property type="match status" value="1"/>
</dbReference>
<evidence type="ECO:0000256" key="1">
    <source>
        <dbReference type="SAM" id="SignalP"/>
    </source>
</evidence>
<reference evidence="3 4" key="1">
    <citation type="submission" date="2024-12" db="EMBL/GenBank/DDBJ databases">
        <authorList>
            <person name="Hu S."/>
        </authorList>
    </citation>
    <scope>NUCLEOTIDE SEQUENCE [LARGE SCALE GENOMIC DNA]</scope>
    <source>
        <strain evidence="3 4">THG-T11</strain>
    </source>
</reference>
<organism evidence="3 4">
    <name type="scientific">Pedobacter ureilyticus</name>
    <dbReference type="NCBI Taxonomy" id="1393051"/>
    <lineage>
        <taxon>Bacteria</taxon>
        <taxon>Pseudomonadati</taxon>
        <taxon>Bacteroidota</taxon>
        <taxon>Sphingobacteriia</taxon>
        <taxon>Sphingobacteriales</taxon>
        <taxon>Sphingobacteriaceae</taxon>
        <taxon>Pedobacter</taxon>
    </lineage>
</organism>
<gene>
    <name evidence="3" type="ORF">E6A44_007565</name>
</gene>
<feature type="domain" description="Secretion system C-terminal sorting" evidence="2">
    <location>
        <begin position="643"/>
        <end position="714"/>
    </location>
</feature>
<name>A0ABW9J5P5_9SPHI</name>
<sequence>MRKLYLKTLGVCLSLFALNVNAQTTYYVKSDGAGGASATSWATASNDLQAVINIAVAGDKIFVAKGTYLPSRPANNLSTIDPLNRDNAFVIKNGVSLYGGFAGAETHESQRVSGNLTILSGDLAGNDVDETTANAANYMTLNKGDNAYHVVLAIGITSATTFDGFTVTKGDASETTASTLNVNGKSIDRRLGGGIYILEASASFVISQVTTTINRANYDTDAAGGGGGGFYINNSSLTIKDCLITKCYSIHATPKTGGTNYGSGMSIVLASNPTITNTTFSENFGGSGGAVAINGGATKDCSPAFVSCTFRLNRGNTRAGAVDVRSSTPTFTACLFSENTAMGNGGGGAYNYSGRPTFVNNIFHRNNASTTNGAAYGSQNGNNGAIFINNTFYDNRNIYGSTGNYSTGVFVNTVSNSADYEEKRTFLYNNLFFGGIAQYNTNKSTIDLFFIDNALVGAIENNIIQQTAYASNGVNNKMNTNPTFISTSSGHIGFLAPSNTSPAKDAGNDAYNLTTLDFNGRARRNGTIDIGAIEYYTVLPVSFINFTAKATTAGVQLNWKVASETNNKQYIIKRSTDGKNFSLVTNVLGAGTSIIAQSYSHTDQSVSEGTYYYKLEQEDLDGTVNYLATQVVKIGFSASNVNVYPNPAKGEVTVALASGNYQKFSVVGLQGNTLINGNINNNDNELKLDLSNLSTGTYIIKLIGATGNTSTRVIKL</sequence>
<dbReference type="RefSeq" id="WP_138722528.1">
    <property type="nucleotide sequence ID" value="NZ_SSHJ02000005.1"/>
</dbReference>
<dbReference type="InterPro" id="IPR011050">
    <property type="entry name" value="Pectin_lyase_fold/virulence"/>
</dbReference>
<evidence type="ECO:0000313" key="3">
    <source>
        <dbReference type="EMBL" id="MFN0255424.1"/>
    </source>
</evidence>
<dbReference type="Gene3D" id="2.160.20.10">
    <property type="entry name" value="Single-stranded right-handed beta-helix, Pectin lyase-like"/>
    <property type="match status" value="1"/>
</dbReference>
<comment type="caution">
    <text evidence="3">The sequence shown here is derived from an EMBL/GenBank/DDBJ whole genome shotgun (WGS) entry which is preliminary data.</text>
</comment>
<evidence type="ECO:0000313" key="4">
    <source>
        <dbReference type="Proteomes" id="UP001517247"/>
    </source>
</evidence>
<dbReference type="NCBIfam" id="TIGR04183">
    <property type="entry name" value="Por_Secre_tail"/>
    <property type="match status" value="1"/>
</dbReference>
<dbReference type="Pfam" id="PF18962">
    <property type="entry name" value="Por_Secre_tail"/>
    <property type="match status" value="1"/>
</dbReference>
<dbReference type="InterPro" id="IPR006626">
    <property type="entry name" value="PbH1"/>
</dbReference>
<dbReference type="InterPro" id="IPR026444">
    <property type="entry name" value="Secre_tail"/>
</dbReference>
<feature type="chain" id="PRO_5046284441" evidence="1">
    <location>
        <begin position="23"/>
        <end position="716"/>
    </location>
</feature>
<dbReference type="SUPFAM" id="SSF51126">
    <property type="entry name" value="Pectin lyase-like"/>
    <property type="match status" value="1"/>
</dbReference>
<accession>A0ABW9J5P5</accession>
<dbReference type="Proteomes" id="UP001517247">
    <property type="component" value="Unassembled WGS sequence"/>
</dbReference>
<proteinExistence type="predicted"/>
<keyword evidence="4" id="KW-1185">Reference proteome</keyword>
<dbReference type="InterPro" id="IPR012334">
    <property type="entry name" value="Pectin_lyas_fold"/>
</dbReference>
<dbReference type="SMART" id="SM00710">
    <property type="entry name" value="PbH1"/>
    <property type="match status" value="4"/>
</dbReference>
<dbReference type="Gene3D" id="2.60.40.10">
    <property type="entry name" value="Immunoglobulins"/>
    <property type="match status" value="1"/>
</dbReference>